<dbReference type="Proteomes" id="UP000287033">
    <property type="component" value="Unassembled WGS sequence"/>
</dbReference>
<dbReference type="InterPro" id="IPR011701">
    <property type="entry name" value="MFS"/>
</dbReference>
<proteinExistence type="predicted"/>
<dbReference type="InterPro" id="IPR036259">
    <property type="entry name" value="MFS_trans_sf"/>
</dbReference>
<keyword evidence="3 5" id="KW-1133">Transmembrane helix</keyword>
<dbReference type="EMBL" id="BEZZ01001161">
    <property type="protein sequence ID" value="GCC38337.1"/>
    <property type="molecule type" value="Genomic_DNA"/>
</dbReference>
<accession>A0A401T6V0</accession>
<comment type="caution">
    <text evidence="6">The sequence shown here is derived from an EMBL/GenBank/DDBJ whole genome shotgun (WGS) entry which is preliminary data.</text>
</comment>
<protein>
    <recommendedName>
        <fullName evidence="8">Major facilitator superfamily (MFS) profile domain-containing protein</fullName>
    </recommendedName>
</protein>
<evidence type="ECO:0000256" key="5">
    <source>
        <dbReference type="SAM" id="Phobius"/>
    </source>
</evidence>
<dbReference type="STRING" id="137246.A0A401T6V0"/>
<dbReference type="CDD" id="cd17399">
    <property type="entry name" value="MFS_MFSD7"/>
    <property type="match status" value="1"/>
</dbReference>
<dbReference type="Pfam" id="PF07690">
    <property type="entry name" value="MFS_1"/>
    <property type="match status" value="1"/>
</dbReference>
<dbReference type="Gene3D" id="1.20.1250.20">
    <property type="entry name" value="MFS general substrate transporter like domains"/>
    <property type="match status" value="1"/>
</dbReference>
<feature type="transmembrane region" description="Helical" evidence="5">
    <location>
        <begin position="344"/>
        <end position="363"/>
    </location>
</feature>
<feature type="transmembrane region" description="Helical" evidence="5">
    <location>
        <begin position="123"/>
        <end position="143"/>
    </location>
</feature>
<organism evidence="6 7">
    <name type="scientific">Chiloscyllium punctatum</name>
    <name type="common">Brownbanded bambooshark</name>
    <name type="synonym">Hemiscyllium punctatum</name>
    <dbReference type="NCBI Taxonomy" id="137246"/>
    <lineage>
        <taxon>Eukaryota</taxon>
        <taxon>Metazoa</taxon>
        <taxon>Chordata</taxon>
        <taxon>Craniata</taxon>
        <taxon>Vertebrata</taxon>
        <taxon>Chondrichthyes</taxon>
        <taxon>Elasmobranchii</taxon>
        <taxon>Galeomorphii</taxon>
        <taxon>Galeoidea</taxon>
        <taxon>Orectolobiformes</taxon>
        <taxon>Hemiscylliidae</taxon>
        <taxon>Chiloscyllium</taxon>
    </lineage>
</organism>
<dbReference type="SUPFAM" id="SSF103473">
    <property type="entry name" value="MFS general substrate transporter"/>
    <property type="match status" value="1"/>
</dbReference>
<feature type="transmembrane region" description="Helical" evidence="5">
    <location>
        <begin position="83"/>
        <end position="103"/>
    </location>
</feature>
<feature type="transmembrane region" description="Helical" evidence="5">
    <location>
        <begin position="247"/>
        <end position="269"/>
    </location>
</feature>
<feature type="transmembrane region" description="Helical" evidence="5">
    <location>
        <begin position="423"/>
        <end position="445"/>
    </location>
</feature>
<evidence type="ECO:0000256" key="3">
    <source>
        <dbReference type="ARBA" id="ARBA00022989"/>
    </source>
</evidence>
<dbReference type="PANTHER" id="PTHR10924">
    <property type="entry name" value="MAJOR FACILITATOR SUPERFAMILY PROTEIN-RELATED"/>
    <property type="match status" value="1"/>
</dbReference>
<reference evidence="6 7" key="1">
    <citation type="journal article" date="2018" name="Nat. Ecol. Evol.">
        <title>Shark genomes provide insights into elasmobranch evolution and the origin of vertebrates.</title>
        <authorList>
            <person name="Hara Y"/>
            <person name="Yamaguchi K"/>
            <person name="Onimaru K"/>
            <person name="Kadota M"/>
            <person name="Koyanagi M"/>
            <person name="Keeley SD"/>
            <person name="Tatsumi K"/>
            <person name="Tanaka K"/>
            <person name="Motone F"/>
            <person name="Kageyama Y"/>
            <person name="Nozu R"/>
            <person name="Adachi N"/>
            <person name="Nishimura O"/>
            <person name="Nakagawa R"/>
            <person name="Tanegashima C"/>
            <person name="Kiyatake I"/>
            <person name="Matsumoto R"/>
            <person name="Murakumo K"/>
            <person name="Nishida K"/>
            <person name="Terakita A"/>
            <person name="Kuratani S"/>
            <person name="Sato K"/>
            <person name="Hyodo S Kuraku.S."/>
        </authorList>
    </citation>
    <scope>NUCLEOTIDE SEQUENCE [LARGE SCALE GENOMIC DNA]</scope>
</reference>
<feature type="transmembrane region" description="Helical" evidence="5">
    <location>
        <begin position="383"/>
        <end position="403"/>
    </location>
</feature>
<evidence type="ECO:0000313" key="6">
    <source>
        <dbReference type="EMBL" id="GCC38337.1"/>
    </source>
</evidence>
<dbReference type="InterPro" id="IPR049680">
    <property type="entry name" value="FLVCR1-2_SLC49-like"/>
</dbReference>
<keyword evidence="7" id="KW-1185">Reference proteome</keyword>
<feature type="transmembrane region" description="Helical" evidence="5">
    <location>
        <begin position="221"/>
        <end position="241"/>
    </location>
</feature>
<keyword evidence="4 5" id="KW-0472">Membrane</keyword>
<evidence type="ECO:0008006" key="8">
    <source>
        <dbReference type="Google" id="ProtNLM"/>
    </source>
</evidence>
<gene>
    <name evidence="6" type="ORF">chiPu_0016851</name>
</gene>
<sequence length="470" mass="50888">MGGDPVPGFAGYQVWLITGSQAPLPSADWSRAMWTCAVDGAPARWWLCCRVPRMMEPKGSDGDRDRESEAGLVLRYQSYRRRWLVLFASSALSCSNAMCWLTFAPIADQTARYFHISMDQVNWLSMIYLIVGVPFGFWTTWILDMLGLKTSLILSSWLNLAGCAMQLLSVADFVPQESWKFPLLMVGQTLGALAQPLVLFSPTKLAAIWFPEQQRATANMISSMANPLGILFANILSPMLVKKPSSMPVLMIVYAVPAAIACLLTSVGIRDKVPPTPPSAGAANSTSEPFFRGVKMLLKNKAYLILMVCFGGGIGVFTSFSALLQQILCVRGYSNVSRMRDQPYGLAVVCSLFGLLGFSIYPVGMELGVECSYPVGEATSAGLIFVSGQLQGSLFIYFLPALAQPVTSDGSACQVGVGAALDWTVPTLVLAAICSLEACCFALLFHTEYRRVSAEDDEDSSALLDGAVSE</sequence>
<feature type="transmembrane region" description="Helical" evidence="5">
    <location>
        <begin position="181"/>
        <end position="200"/>
    </location>
</feature>
<evidence type="ECO:0000256" key="1">
    <source>
        <dbReference type="ARBA" id="ARBA00004141"/>
    </source>
</evidence>
<evidence type="ECO:0000313" key="7">
    <source>
        <dbReference type="Proteomes" id="UP000287033"/>
    </source>
</evidence>
<feature type="transmembrane region" description="Helical" evidence="5">
    <location>
        <begin position="302"/>
        <end position="324"/>
    </location>
</feature>
<keyword evidence="2 5" id="KW-0812">Transmembrane</keyword>
<dbReference type="GO" id="GO:0016020">
    <property type="term" value="C:membrane"/>
    <property type="evidence" value="ECO:0007669"/>
    <property type="project" value="UniProtKB-SubCell"/>
</dbReference>
<dbReference type="PANTHER" id="PTHR10924:SF6">
    <property type="entry name" value="SOLUTE CARRIER FAMILY 49 MEMBER A3"/>
    <property type="match status" value="1"/>
</dbReference>
<comment type="subcellular location">
    <subcellularLocation>
        <location evidence="1">Membrane</location>
        <topology evidence="1">Multi-pass membrane protein</topology>
    </subcellularLocation>
</comment>
<feature type="transmembrane region" description="Helical" evidence="5">
    <location>
        <begin position="150"/>
        <end position="169"/>
    </location>
</feature>
<dbReference type="OMA" id="STICWTG"/>
<name>A0A401T6V0_CHIPU</name>
<dbReference type="OrthoDB" id="422206at2759"/>
<dbReference type="GO" id="GO:0022857">
    <property type="term" value="F:transmembrane transporter activity"/>
    <property type="evidence" value="ECO:0007669"/>
    <property type="project" value="InterPro"/>
</dbReference>
<evidence type="ECO:0000256" key="4">
    <source>
        <dbReference type="ARBA" id="ARBA00023136"/>
    </source>
</evidence>
<evidence type="ECO:0000256" key="2">
    <source>
        <dbReference type="ARBA" id="ARBA00022692"/>
    </source>
</evidence>
<dbReference type="AlphaFoldDB" id="A0A401T6V0"/>